<dbReference type="EMBL" id="JAWWNJ010000162">
    <property type="protein sequence ID" value="KAK6978101.1"/>
    <property type="molecule type" value="Genomic_DNA"/>
</dbReference>
<evidence type="ECO:0000256" key="1">
    <source>
        <dbReference type="SAM" id="MobiDB-lite"/>
    </source>
</evidence>
<dbReference type="AlphaFoldDB" id="A0AAV9ZD72"/>
<evidence type="ECO:0000313" key="2">
    <source>
        <dbReference type="EMBL" id="KAK6978101.1"/>
    </source>
</evidence>
<feature type="region of interest" description="Disordered" evidence="1">
    <location>
        <begin position="80"/>
        <end position="103"/>
    </location>
</feature>
<sequence>MLPPTSTSTSTDYASTPISFLGHEHRANCEHRMRILEANGKTMGRTEAAGDTRLADFRRAKGPGKLVTMQETHYNQLCETRKKGNPTSTTTSTHREPHAPTPILASFYPIYRSRQRYLTPSTESSTLQPHNRADPGNGKPRKGAPRRGRTHAVARYPKMSRAFSSPHHPLRDTSIPTPVPVLHFPYNPLSRFPLLSSPRLPTPPSLPTFLSSPLPTFIVLPALDRTHPQRRHPTQHVQGSKAKRLWDDNGAMRRRRRIAVKRCV</sequence>
<accession>A0AAV9ZD72</accession>
<feature type="region of interest" description="Disordered" evidence="1">
    <location>
        <begin position="118"/>
        <end position="152"/>
    </location>
</feature>
<protein>
    <submittedName>
        <fullName evidence="2">Uncharacterized protein</fullName>
    </submittedName>
</protein>
<gene>
    <name evidence="2" type="ORF">R3P38DRAFT_3236201</name>
</gene>
<reference evidence="2 3" key="1">
    <citation type="journal article" date="2024" name="J Genomics">
        <title>Draft genome sequencing and assembly of Favolaschia claudopus CIRM-BRFM 2984 isolated from oak limbs.</title>
        <authorList>
            <person name="Navarro D."/>
            <person name="Drula E."/>
            <person name="Chaduli D."/>
            <person name="Cazenave R."/>
            <person name="Ahrendt S."/>
            <person name="Wang J."/>
            <person name="Lipzen A."/>
            <person name="Daum C."/>
            <person name="Barry K."/>
            <person name="Grigoriev I.V."/>
            <person name="Favel A."/>
            <person name="Rosso M.N."/>
            <person name="Martin F."/>
        </authorList>
    </citation>
    <scope>NUCLEOTIDE SEQUENCE [LARGE SCALE GENOMIC DNA]</scope>
    <source>
        <strain evidence="2 3">CIRM-BRFM 2984</strain>
    </source>
</reference>
<comment type="caution">
    <text evidence="2">The sequence shown here is derived from an EMBL/GenBank/DDBJ whole genome shotgun (WGS) entry which is preliminary data.</text>
</comment>
<proteinExistence type="predicted"/>
<organism evidence="2 3">
    <name type="scientific">Favolaschia claudopus</name>
    <dbReference type="NCBI Taxonomy" id="2862362"/>
    <lineage>
        <taxon>Eukaryota</taxon>
        <taxon>Fungi</taxon>
        <taxon>Dikarya</taxon>
        <taxon>Basidiomycota</taxon>
        <taxon>Agaricomycotina</taxon>
        <taxon>Agaricomycetes</taxon>
        <taxon>Agaricomycetidae</taxon>
        <taxon>Agaricales</taxon>
        <taxon>Marasmiineae</taxon>
        <taxon>Mycenaceae</taxon>
        <taxon>Favolaschia</taxon>
    </lineage>
</organism>
<name>A0AAV9ZD72_9AGAR</name>
<dbReference type="Proteomes" id="UP001362999">
    <property type="component" value="Unassembled WGS sequence"/>
</dbReference>
<evidence type="ECO:0000313" key="3">
    <source>
        <dbReference type="Proteomes" id="UP001362999"/>
    </source>
</evidence>
<feature type="compositionally biased region" description="Polar residues" evidence="1">
    <location>
        <begin position="118"/>
        <end position="129"/>
    </location>
</feature>
<feature type="compositionally biased region" description="Basic residues" evidence="1">
    <location>
        <begin position="139"/>
        <end position="152"/>
    </location>
</feature>
<keyword evidence="3" id="KW-1185">Reference proteome</keyword>